<proteinExistence type="predicted"/>
<dbReference type="AlphaFoldDB" id="A0A8S9XTM3"/>
<comment type="caution">
    <text evidence="1">The sequence shown here is derived from an EMBL/GenBank/DDBJ whole genome shotgun (WGS) entry which is preliminary data.</text>
</comment>
<protein>
    <submittedName>
        <fullName evidence="1">Uncharacterized protein</fullName>
    </submittedName>
</protein>
<evidence type="ECO:0000313" key="2">
    <source>
        <dbReference type="Proteomes" id="UP000466442"/>
    </source>
</evidence>
<reference evidence="1" key="1">
    <citation type="journal article" date="2021" name="Mol. Ecol. Resour.">
        <title>Apolygus lucorum genome provides insights into omnivorousness and mesophyll feeding.</title>
        <authorList>
            <person name="Liu Y."/>
            <person name="Liu H."/>
            <person name="Wang H."/>
            <person name="Huang T."/>
            <person name="Liu B."/>
            <person name="Yang B."/>
            <person name="Yin L."/>
            <person name="Li B."/>
            <person name="Zhang Y."/>
            <person name="Zhang S."/>
            <person name="Jiang F."/>
            <person name="Zhang X."/>
            <person name="Ren Y."/>
            <person name="Wang B."/>
            <person name="Wang S."/>
            <person name="Lu Y."/>
            <person name="Wu K."/>
            <person name="Fan W."/>
            <person name="Wang G."/>
        </authorList>
    </citation>
    <scope>NUCLEOTIDE SEQUENCE</scope>
    <source>
        <strain evidence="1">12Hb</strain>
    </source>
</reference>
<evidence type="ECO:0000313" key="1">
    <source>
        <dbReference type="EMBL" id="KAF6212297.1"/>
    </source>
</evidence>
<name>A0A8S9XTM3_APOLU</name>
<gene>
    <name evidence="1" type="ORF">GE061_012819</name>
</gene>
<keyword evidence="2" id="KW-1185">Reference proteome</keyword>
<accession>A0A8S9XTM3</accession>
<dbReference type="OrthoDB" id="6621926at2759"/>
<dbReference type="Proteomes" id="UP000466442">
    <property type="component" value="Unassembled WGS sequence"/>
</dbReference>
<dbReference type="EMBL" id="WIXP02000004">
    <property type="protein sequence ID" value="KAF6212297.1"/>
    <property type="molecule type" value="Genomic_DNA"/>
</dbReference>
<organism evidence="1 2">
    <name type="scientific">Apolygus lucorum</name>
    <name type="common">Small green plant bug</name>
    <name type="synonym">Lygocoris lucorum</name>
    <dbReference type="NCBI Taxonomy" id="248454"/>
    <lineage>
        <taxon>Eukaryota</taxon>
        <taxon>Metazoa</taxon>
        <taxon>Ecdysozoa</taxon>
        <taxon>Arthropoda</taxon>
        <taxon>Hexapoda</taxon>
        <taxon>Insecta</taxon>
        <taxon>Pterygota</taxon>
        <taxon>Neoptera</taxon>
        <taxon>Paraneoptera</taxon>
        <taxon>Hemiptera</taxon>
        <taxon>Heteroptera</taxon>
        <taxon>Panheteroptera</taxon>
        <taxon>Cimicomorpha</taxon>
        <taxon>Miridae</taxon>
        <taxon>Mirini</taxon>
        <taxon>Apolygus</taxon>
    </lineage>
</organism>
<sequence length="158" mass="17554">MSPRHRALCPLQSGLRRSSGSCCRSGSRRFVSVRGSRRRLSTSPRIHVLIMSISNEAKDVTLRIISAALACAGKTDQRSCNFPDDMKEEGRLAWGSIGDLIEAAPFLPITINVPDMIIGMYEMFHQAMDYIFGSDPEGSSTPRIWDILREVEDALPDI</sequence>